<evidence type="ECO:0000256" key="1">
    <source>
        <dbReference type="SAM" id="MobiDB-lite"/>
    </source>
</evidence>
<sequence>MSFVQKSSKTKKSKQQSSIDFSNDIKKLERKITELQHKKESPKFIQQFSQFERIVENLQNKINRLEQKNKHYSDATRELENSVKEMKKLKPTSSNSNEVRILNNVINEDLNKMKIKIEKNEDILKKILSN</sequence>
<proteinExistence type="predicted"/>
<feature type="region of interest" description="Disordered" evidence="1">
    <location>
        <begin position="1"/>
        <end position="22"/>
    </location>
</feature>
<organism evidence="2">
    <name type="scientific">marine metagenome</name>
    <dbReference type="NCBI Taxonomy" id="408172"/>
    <lineage>
        <taxon>unclassified sequences</taxon>
        <taxon>metagenomes</taxon>
        <taxon>ecological metagenomes</taxon>
    </lineage>
</organism>
<gene>
    <name evidence="2" type="ORF">METZ01_LOCUS397286</name>
</gene>
<dbReference type="AlphaFoldDB" id="A0A382VD20"/>
<protein>
    <submittedName>
        <fullName evidence="2">Uncharacterized protein</fullName>
    </submittedName>
</protein>
<name>A0A382VD20_9ZZZZ</name>
<dbReference type="Gene3D" id="1.20.120.330">
    <property type="entry name" value="Nucleotidyltransferases domain 2"/>
    <property type="match status" value="1"/>
</dbReference>
<dbReference type="EMBL" id="UINC01151049">
    <property type="protein sequence ID" value="SVD44432.1"/>
    <property type="molecule type" value="Genomic_DNA"/>
</dbReference>
<evidence type="ECO:0000313" key="2">
    <source>
        <dbReference type="EMBL" id="SVD44432.1"/>
    </source>
</evidence>
<accession>A0A382VD20</accession>
<reference evidence="2" key="1">
    <citation type="submission" date="2018-05" db="EMBL/GenBank/DDBJ databases">
        <authorList>
            <person name="Lanie J.A."/>
            <person name="Ng W.-L."/>
            <person name="Kazmierczak K.M."/>
            <person name="Andrzejewski T.M."/>
            <person name="Davidsen T.M."/>
            <person name="Wayne K.J."/>
            <person name="Tettelin H."/>
            <person name="Glass J.I."/>
            <person name="Rusch D."/>
            <person name="Podicherti R."/>
            <person name="Tsui H.-C.T."/>
            <person name="Winkler M.E."/>
        </authorList>
    </citation>
    <scope>NUCLEOTIDE SEQUENCE</scope>
</reference>